<sequence>SEAIEGDGRIRVITSNEEIDAEFAKSQPELNPGRYVCLTVEDDGKGMDEEALNKIFDPFYTTKFIGRGLGMAAVYGIIRNHNGSISVESDLGKGTVVRIYFPAFEDKEEELSEKPSEEARVISGTGTILVIEDEETVMNVIRSVLARLGYRMLEAKTGKEAIEISKTFDGDIDLALLDIKLPDIWGDKVYSQIMEARPNLKVIVCSGYSIDGPAQTILDDGAQGFIQKPFTVATLSEKLKRVLEGK</sequence>
<dbReference type="InterPro" id="IPR004358">
    <property type="entry name" value="Sig_transdc_His_kin-like_C"/>
</dbReference>
<dbReference type="AlphaFoldDB" id="A0A0F8YMF9"/>
<dbReference type="PROSITE" id="PS50110">
    <property type="entry name" value="RESPONSE_REGULATORY"/>
    <property type="match status" value="1"/>
</dbReference>
<keyword evidence="5" id="KW-0902">Two-component regulatory system</keyword>
<evidence type="ECO:0000256" key="3">
    <source>
        <dbReference type="ARBA" id="ARBA00022777"/>
    </source>
</evidence>
<dbReference type="EMBL" id="LAZR01052598">
    <property type="protein sequence ID" value="KKK82593.1"/>
    <property type="molecule type" value="Genomic_DNA"/>
</dbReference>
<protein>
    <recommendedName>
        <fullName evidence="9">Response regulatory domain-containing protein</fullName>
    </recommendedName>
</protein>
<dbReference type="Gene3D" id="3.40.50.2300">
    <property type="match status" value="1"/>
</dbReference>
<dbReference type="Pfam" id="PF02518">
    <property type="entry name" value="HATPase_c"/>
    <property type="match status" value="1"/>
</dbReference>
<comment type="caution">
    <text evidence="8">The sequence shown here is derived from an EMBL/GenBank/DDBJ whole genome shotgun (WGS) entry which is preliminary data.</text>
</comment>
<evidence type="ECO:0000313" key="8">
    <source>
        <dbReference type="EMBL" id="KKK82593.1"/>
    </source>
</evidence>
<name>A0A0F8YMF9_9ZZZZ</name>
<dbReference type="SMART" id="SM00448">
    <property type="entry name" value="REC"/>
    <property type="match status" value="1"/>
</dbReference>
<dbReference type="GO" id="GO:0005524">
    <property type="term" value="F:ATP binding"/>
    <property type="evidence" value="ECO:0007669"/>
    <property type="project" value="UniProtKB-KW"/>
</dbReference>
<evidence type="ECO:0000259" key="6">
    <source>
        <dbReference type="PROSITE" id="PS50109"/>
    </source>
</evidence>
<dbReference type="GO" id="GO:0016301">
    <property type="term" value="F:kinase activity"/>
    <property type="evidence" value="ECO:0007669"/>
    <property type="project" value="UniProtKB-KW"/>
</dbReference>
<feature type="domain" description="Histidine kinase" evidence="6">
    <location>
        <begin position="1"/>
        <end position="105"/>
    </location>
</feature>
<organism evidence="8">
    <name type="scientific">marine sediment metagenome</name>
    <dbReference type="NCBI Taxonomy" id="412755"/>
    <lineage>
        <taxon>unclassified sequences</taxon>
        <taxon>metagenomes</taxon>
        <taxon>ecological metagenomes</taxon>
    </lineage>
</organism>
<evidence type="ECO:0008006" key="9">
    <source>
        <dbReference type="Google" id="ProtNLM"/>
    </source>
</evidence>
<dbReference type="PANTHER" id="PTHR43065:SF46">
    <property type="entry name" value="C4-DICARBOXYLATE TRANSPORT SENSOR PROTEIN DCTB"/>
    <property type="match status" value="1"/>
</dbReference>
<dbReference type="CDD" id="cd00156">
    <property type="entry name" value="REC"/>
    <property type="match status" value="1"/>
</dbReference>
<dbReference type="InterPro" id="IPR011006">
    <property type="entry name" value="CheY-like_superfamily"/>
</dbReference>
<dbReference type="PROSITE" id="PS50109">
    <property type="entry name" value="HIS_KIN"/>
    <property type="match status" value="1"/>
</dbReference>
<gene>
    <name evidence="8" type="ORF">LCGC14_2801830</name>
</gene>
<keyword evidence="1" id="KW-0808">Transferase</keyword>
<dbReference type="PANTHER" id="PTHR43065">
    <property type="entry name" value="SENSOR HISTIDINE KINASE"/>
    <property type="match status" value="1"/>
</dbReference>
<dbReference type="InterPro" id="IPR001789">
    <property type="entry name" value="Sig_transdc_resp-reg_receiver"/>
</dbReference>
<dbReference type="Pfam" id="PF00072">
    <property type="entry name" value="Response_reg"/>
    <property type="match status" value="1"/>
</dbReference>
<proteinExistence type="predicted"/>
<evidence type="ECO:0000256" key="4">
    <source>
        <dbReference type="ARBA" id="ARBA00022840"/>
    </source>
</evidence>
<evidence type="ECO:0000259" key="7">
    <source>
        <dbReference type="PROSITE" id="PS50110"/>
    </source>
</evidence>
<feature type="non-terminal residue" evidence="8">
    <location>
        <position position="1"/>
    </location>
</feature>
<reference evidence="8" key="1">
    <citation type="journal article" date="2015" name="Nature">
        <title>Complex archaea that bridge the gap between prokaryotes and eukaryotes.</title>
        <authorList>
            <person name="Spang A."/>
            <person name="Saw J.H."/>
            <person name="Jorgensen S.L."/>
            <person name="Zaremba-Niedzwiedzka K."/>
            <person name="Martijn J."/>
            <person name="Lind A.E."/>
            <person name="van Eijk R."/>
            <person name="Schleper C."/>
            <person name="Guy L."/>
            <person name="Ettema T.J."/>
        </authorList>
    </citation>
    <scope>NUCLEOTIDE SEQUENCE</scope>
</reference>
<keyword evidence="2" id="KW-0547">Nucleotide-binding</keyword>
<evidence type="ECO:0000256" key="5">
    <source>
        <dbReference type="ARBA" id="ARBA00023012"/>
    </source>
</evidence>
<keyword evidence="4" id="KW-0067">ATP-binding</keyword>
<dbReference type="SMART" id="SM00387">
    <property type="entry name" value="HATPase_c"/>
    <property type="match status" value="1"/>
</dbReference>
<dbReference type="GO" id="GO:0000160">
    <property type="term" value="P:phosphorelay signal transduction system"/>
    <property type="evidence" value="ECO:0007669"/>
    <property type="project" value="UniProtKB-KW"/>
</dbReference>
<evidence type="ECO:0000256" key="2">
    <source>
        <dbReference type="ARBA" id="ARBA00022741"/>
    </source>
</evidence>
<evidence type="ECO:0000256" key="1">
    <source>
        <dbReference type="ARBA" id="ARBA00022679"/>
    </source>
</evidence>
<keyword evidence="3" id="KW-0418">Kinase</keyword>
<dbReference type="Gene3D" id="3.30.565.10">
    <property type="entry name" value="Histidine kinase-like ATPase, C-terminal domain"/>
    <property type="match status" value="1"/>
</dbReference>
<feature type="domain" description="Response regulatory" evidence="7">
    <location>
        <begin position="127"/>
        <end position="243"/>
    </location>
</feature>
<accession>A0A0F8YMF9</accession>
<dbReference type="SUPFAM" id="SSF52172">
    <property type="entry name" value="CheY-like"/>
    <property type="match status" value="1"/>
</dbReference>
<dbReference type="InterPro" id="IPR036890">
    <property type="entry name" value="HATPase_C_sf"/>
</dbReference>
<dbReference type="InterPro" id="IPR003594">
    <property type="entry name" value="HATPase_dom"/>
</dbReference>
<dbReference type="InterPro" id="IPR005467">
    <property type="entry name" value="His_kinase_dom"/>
</dbReference>
<dbReference type="PRINTS" id="PR00344">
    <property type="entry name" value="BCTRLSENSOR"/>
</dbReference>
<dbReference type="SUPFAM" id="SSF55874">
    <property type="entry name" value="ATPase domain of HSP90 chaperone/DNA topoisomerase II/histidine kinase"/>
    <property type="match status" value="1"/>
</dbReference>